<evidence type="ECO:0000313" key="2">
    <source>
        <dbReference type="EMBL" id="KFM76806.1"/>
    </source>
</evidence>
<feature type="compositionally biased region" description="Low complexity" evidence="1">
    <location>
        <begin position="118"/>
        <end position="128"/>
    </location>
</feature>
<feature type="compositionally biased region" description="Polar residues" evidence="1">
    <location>
        <begin position="17"/>
        <end position="31"/>
    </location>
</feature>
<protein>
    <submittedName>
        <fullName evidence="2">Uncharacterized protein</fullName>
    </submittedName>
</protein>
<feature type="compositionally biased region" description="Low complexity" evidence="1">
    <location>
        <begin position="1"/>
        <end position="16"/>
    </location>
</feature>
<dbReference type="Proteomes" id="UP000054359">
    <property type="component" value="Unassembled WGS sequence"/>
</dbReference>
<evidence type="ECO:0000256" key="1">
    <source>
        <dbReference type="SAM" id="MobiDB-lite"/>
    </source>
</evidence>
<proteinExistence type="predicted"/>
<sequence>MVPPGSWSGNSNSGHNKQNGHSTTTRLGSTDVTATGAFNTNAFWGHEKGPGVVDVTATVKGDCCDVGYDDPVPIPSDVVLDYSTVTRGSGQLLTFSSSGNTLKSTASKEDKARRASKNKSISRSNSESSQDHSKTGSDHPQPDITSSHYTFGLSPSVVVETTDSDNEDKRSFREAMNNEIETDVCSSKDTQLSSLPAEPKSRSSYGSSIGYIDEEAEHRDKIAANTLDRKIFASKASSMFGHVKSDSPPELDKQNSWPRTLSSFLGGKEPLKFTISDANSGAQQLSKRGQSIGECQDRHSCQIIPLQVRPSTPSVMPTFSPSLRDSEFSRLSPGVHSPFSDTASLPDRSSGHLPHHHLHHHHHHLIPERYVPVQAPPTNRTWRTSSLDSDEVVEESDVSISGPATHVFVPQSPLDNHHSDVVGSEVTPPDQETFRIWERQGLVSPSEAMFIESAASRL</sequence>
<feature type="compositionally biased region" description="Basic and acidic residues" evidence="1">
    <location>
        <begin position="129"/>
        <end position="141"/>
    </location>
</feature>
<organism evidence="2 3">
    <name type="scientific">Stegodyphus mimosarum</name>
    <name type="common">African social velvet spider</name>
    <dbReference type="NCBI Taxonomy" id="407821"/>
    <lineage>
        <taxon>Eukaryota</taxon>
        <taxon>Metazoa</taxon>
        <taxon>Ecdysozoa</taxon>
        <taxon>Arthropoda</taxon>
        <taxon>Chelicerata</taxon>
        <taxon>Arachnida</taxon>
        <taxon>Araneae</taxon>
        <taxon>Araneomorphae</taxon>
        <taxon>Entelegynae</taxon>
        <taxon>Eresoidea</taxon>
        <taxon>Eresidae</taxon>
        <taxon>Stegodyphus</taxon>
    </lineage>
</organism>
<accession>A0A087UHG7</accession>
<reference evidence="2 3" key="1">
    <citation type="submission" date="2013-11" db="EMBL/GenBank/DDBJ databases">
        <title>Genome sequencing of Stegodyphus mimosarum.</title>
        <authorList>
            <person name="Bechsgaard J."/>
        </authorList>
    </citation>
    <scope>NUCLEOTIDE SEQUENCE [LARGE SCALE GENOMIC DNA]</scope>
</reference>
<feature type="compositionally biased region" description="Polar residues" evidence="1">
    <location>
        <begin position="184"/>
        <end position="194"/>
    </location>
</feature>
<feature type="compositionally biased region" description="Basic residues" evidence="1">
    <location>
        <begin position="353"/>
        <end position="363"/>
    </location>
</feature>
<feature type="non-terminal residue" evidence="2">
    <location>
        <position position="458"/>
    </location>
</feature>
<dbReference type="AlphaFoldDB" id="A0A087UHG7"/>
<dbReference type="EMBL" id="KK119807">
    <property type="protein sequence ID" value="KFM76806.1"/>
    <property type="molecule type" value="Genomic_DNA"/>
</dbReference>
<keyword evidence="3" id="KW-1185">Reference proteome</keyword>
<feature type="region of interest" description="Disordered" evidence="1">
    <location>
        <begin position="326"/>
        <end position="363"/>
    </location>
</feature>
<name>A0A087UHG7_STEMI</name>
<gene>
    <name evidence="2" type="ORF">X975_03420</name>
</gene>
<evidence type="ECO:0000313" key="3">
    <source>
        <dbReference type="Proteomes" id="UP000054359"/>
    </source>
</evidence>
<feature type="region of interest" description="Disordered" evidence="1">
    <location>
        <begin position="1"/>
        <end position="31"/>
    </location>
</feature>
<dbReference type="OrthoDB" id="283575at2759"/>
<feature type="region of interest" description="Disordered" evidence="1">
    <location>
        <begin position="97"/>
        <end position="206"/>
    </location>
</feature>